<evidence type="ECO:0000256" key="4">
    <source>
        <dbReference type="ARBA" id="ARBA00022741"/>
    </source>
</evidence>
<evidence type="ECO:0000256" key="2">
    <source>
        <dbReference type="ARBA" id="ARBA00012816"/>
    </source>
</evidence>
<evidence type="ECO:0000256" key="1">
    <source>
        <dbReference type="ARBA" id="ARBA00008226"/>
    </source>
</evidence>
<dbReference type="SUPFAM" id="SSF50249">
    <property type="entry name" value="Nucleic acid-binding proteins"/>
    <property type="match status" value="1"/>
</dbReference>
<dbReference type="InterPro" id="IPR012340">
    <property type="entry name" value="NA-bd_OB-fold"/>
</dbReference>
<sequence>MKMEKDYHYIQEVLSPDFVGKRVKIRGWVYRQRNSKKMAFIVLRDGTETLQCTGKKDQLSEELFNMLCEVKYESSVIIEGNIKEDNRAPNGYEMQIENFTIIQMAETFPIQKDQSDSFLLDYRHLWVRSQKLTHSFRVKAKLLQGAREYFDQQGYVEMTPPIITGSSCEGGSTLFELNYFGKKAFLSQSAQLYLETLIFAHQNVYSLTPSFRAEKSRTNRHLAEYWHLEAEAAFLDLNGIIKFEDGLVCAMIHKVAQDEPKALKALGRDPQDLLNIEGPFDRIHYDEAIDIINKKGVEIPWGEDFGTHHERALTEDLKSPVHVTHFPRKIKAFYMKTLDGKYAEANDLLAPEGYGELIGSSQREEDINVIIDNLKRDGSKIADYEWYLDLRRYGSVQHSGFGMGIERMMRWVCNLDHIRDTIAYPRVMNRNTP</sequence>
<name>A0ABY6I088_9ARCH</name>
<dbReference type="Gene3D" id="3.30.930.10">
    <property type="entry name" value="Bira Bifunctional Protein, Domain 2"/>
    <property type="match status" value="1"/>
</dbReference>
<dbReference type="NCBIfam" id="TIGR00457">
    <property type="entry name" value="asnS"/>
    <property type="match status" value="1"/>
</dbReference>
<dbReference type="PRINTS" id="PR01042">
    <property type="entry name" value="TRNASYNTHASP"/>
</dbReference>
<dbReference type="InterPro" id="IPR006195">
    <property type="entry name" value="aa-tRNA-synth_II"/>
</dbReference>
<gene>
    <name evidence="10" type="ORF">NEF87_004514</name>
</gene>
<dbReference type="GO" id="GO:0004816">
    <property type="term" value="F:asparagine-tRNA ligase activity"/>
    <property type="evidence" value="ECO:0007669"/>
    <property type="project" value="UniProtKB-EC"/>
</dbReference>
<dbReference type="NCBIfam" id="NF003037">
    <property type="entry name" value="PRK03932.1"/>
    <property type="match status" value="1"/>
</dbReference>
<dbReference type="CDD" id="cd00776">
    <property type="entry name" value="AsxRS_core"/>
    <property type="match status" value="1"/>
</dbReference>
<dbReference type="Gene3D" id="2.40.50.140">
    <property type="entry name" value="Nucleic acid-binding proteins"/>
    <property type="match status" value="1"/>
</dbReference>
<keyword evidence="11" id="KW-1185">Reference proteome</keyword>
<dbReference type="Pfam" id="PF01336">
    <property type="entry name" value="tRNA_anti-codon"/>
    <property type="match status" value="1"/>
</dbReference>
<dbReference type="InterPro" id="IPR004365">
    <property type="entry name" value="NA-bd_OB_tRNA"/>
</dbReference>
<dbReference type="PANTHER" id="PTHR22594:SF34">
    <property type="entry name" value="ASPARAGINE--TRNA LIGASE, MITOCHONDRIAL-RELATED"/>
    <property type="match status" value="1"/>
</dbReference>
<evidence type="ECO:0000259" key="9">
    <source>
        <dbReference type="PROSITE" id="PS50862"/>
    </source>
</evidence>
<evidence type="ECO:0000256" key="6">
    <source>
        <dbReference type="ARBA" id="ARBA00022917"/>
    </source>
</evidence>
<protein>
    <recommendedName>
        <fullName evidence="2 8">Asparagine--tRNA ligase</fullName>
        <ecNumber evidence="2 8">6.1.1.22</ecNumber>
    </recommendedName>
</protein>
<keyword evidence="4" id="KW-0547">Nucleotide-binding</keyword>
<dbReference type="PROSITE" id="PS50862">
    <property type="entry name" value="AA_TRNA_LIGASE_II"/>
    <property type="match status" value="1"/>
</dbReference>
<dbReference type="InterPro" id="IPR045864">
    <property type="entry name" value="aa-tRNA-synth_II/BPL/LPL"/>
</dbReference>
<accession>A0ABY6I088</accession>
<evidence type="ECO:0000313" key="11">
    <source>
        <dbReference type="Proteomes" id="UP001208689"/>
    </source>
</evidence>
<dbReference type="InterPro" id="IPR002312">
    <property type="entry name" value="Asp/Asn-tRNA-synth_IIb"/>
</dbReference>
<evidence type="ECO:0000313" key="10">
    <source>
        <dbReference type="EMBL" id="UYP48229.1"/>
    </source>
</evidence>
<dbReference type="Pfam" id="PF00152">
    <property type="entry name" value="tRNA-synt_2"/>
    <property type="match status" value="1"/>
</dbReference>
<evidence type="ECO:0000256" key="3">
    <source>
        <dbReference type="ARBA" id="ARBA00022598"/>
    </source>
</evidence>
<reference evidence="10" key="1">
    <citation type="submission" date="2022-09" db="EMBL/GenBank/DDBJ databases">
        <title>Actin cytoskeleton and complex cell architecture in an #Asgard archaeon.</title>
        <authorList>
            <person name="Ponce Toledo R.I."/>
            <person name="Schleper C."/>
            <person name="Rodrigues Oliveira T."/>
            <person name="Wollweber F."/>
            <person name="Xu J."/>
            <person name="Rittmann S."/>
            <person name="Klingl A."/>
            <person name="Pilhofer M."/>
        </authorList>
    </citation>
    <scope>NUCLEOTIDE SEQUENCE</scope>
    <source>
        <strain evidence="10">B-35</strain>
    </source>
</reference>
<dbReference type="EC" id="6.1.1.22" evidence="2 8"/>
<keyword evidence="3 10" id="KW-0436">Ligase</keyword>
<comment type="similarity">
    <text evidence="1">Belongs to the class-II aminoacyl-tRNA synthetase family.</text>
</comment>
<dbReference type="EMBL" id="CP104013">
    <property type="protein sequence ID" value="UYP48229.1"/>
    <property type="molecule type" value="Genomic_DNA"/>
</dbReference>
<feature type="domain" description="Aminoacyl-transfer RNA synthetases class-II family profile" evidence="9">
    <location>
        <begin position="136"/>
        <end position="433"/>
    </location>
</feature>
<dbReference type="Proteomes" id="UP001208689">
    <property type="component" value="Chromosome"/>
</dbReference>
<proteinExistence type="inferred from homology"/>
<keyword evidence="5" id="KW-0067">ATP-binding</keyword>
<organism evidence="10 11">
    <name type="scientific">Candidatus Lokiarchaeum ossiferum</name>
    <dbReference type="NCBI Taxonomy" id="2951803"/>
    <lineage>
        <taxon>Archaea</taxon>
        <taxon>Promethearchaeati</taxon>
        <taxon>Promethearchaeota</taxon>
        <taxon>Promethearchaeia</taxon>
        <taxon>Promethearchaeales</taxon>
        <taxon>Promethearchaeaceae</taxon>
        <taxon>Candidatus Lokiarchaeum</taxon>
    </lineage>
</organism>
<evidence type="ECO:0000256" key="5">
    <source>
        <dbReference type="ARBA" id="ARBA00022840"/>
    </source>
</evidence>
<dbReference type="InterPro" id="IPR004364">
    <property type="entry name" value="Aa-tRNA-synt_II"/>
</dbReference>
<keyword evidence="6" id="KW-0648">Protein biosynthesis</keyword>
<dbReference type="InterPro" id="IPR004522">
    <property type="entry name" value="Asn-tRNA-ligase"/>
</dbReference>
<evidence type="ECO:0000256" key="7">
    <source>
        <dbReference type="ARBA" id="ARBA00023146"/>
    </source>
</evidence>
<evidence type="ECO:0000256" key="8">
    <source>
        <dbReference type="NCBIfam" id="TIGR00457"/>
    </source>
</evidence>
<dbReference type="PANTHER" id="PTHR22594">
    <property type="entry name" value="ASPARTYL/LYSYL-TRNA SYNTHETASE"/>
    <property type="match status" value="1"/>
</dbReference>
<keyword evidence="7" id="KW-0030">Aminoacyl-tRNA synthetase</keyword>
<dbReference type="SUPFAM" id="SSF55681">
    <property type="entry name" value="Class II aaRS and biotin synthetases"/>
    <property type="match status" value="1"/>
</dbReference>